<accession>A0A919K233</accession>
<comment type="caution">
    <text evidence="5">The sequence shown here is derived from an EMBL/GenBank/DDBJ whole genome shotgun (WGS) entry which is preliminary data.</text>
</comment>
<dbReference type="GO" id="GO:0015935">
    <property type="term" value="C:small ribosomal subunit"/>
    <property type="evidence" value="ECO:0007669"/>
    <property type="project" value="TreeGrafter"/>
</dbReference>
<proteinExistence type="predicted"/>
<dbReference type="Gene3D" id="3.40.50.150">
    <property type="entry name" value="Vaccinia Virus protein VP39"/>
    <property type="match status" value="1"/>
</dbReference>
<keyword evidence="3" id="KW-0408">Iron</keyword>
<evidence type="ECO:0000313" key="5">
    <source>
        <dbReference type="EMBL" id="GIE95201.1"/>
    </source>
</evidence>
<keyword evidence="4" id="KW-0411">Iron-sulfur</keyword>
<dbReference type="PANTHER" id="PTHR13184:SF5">
    <property type="entry name" value="METHYLTRANSFERASE-LIKE PROTEIN 17, MITOCHONDRIAL"/>
    <property type="match status" value="1"/>
</dbReference>
<evidence type="ECO:0000256" key="3">
    <source>
        <dbReference type="ARBA" id="ARBA00023004"/>
    </source>
</evidence>
<organism evidence="5 6">
    <name type="scientific">Paractinoplanes rishiriensis</name>
    <dbReference type="NCBI Taxonomy" id="1050105"/>
    <lineage>
        <taxon>Bacteria</taxon>
        <taxon>Bacillati</taxon>
        <taxon>Actinomycetota</taxon>
        <taxon>Actinomycetes</taxon>
        <taxon>Micromonosporales</taxon>
        <taxon>Micromonosporaceae</taxon>
        <taxon>Paractinoplanes</taxon>
    </lineage>
</organism>
<keyword evidence="1" id="KW-0479">Metal-binding</keyword>
<dbReference type="GO" id="GO:0051536">
    <property type="term" value="F:iron-sulfur cluster binding"/>
    <property type="evidence" value="ECO:0007669"/>
    <property type="project" value="UniProtKB-KW"/>
</dbReference>
<dbReference type="GO" id="GO:0046872">
    <property type="term" value="F:metal ion binding"/>
    <property type="evidence" value="ECO:0007669"/>
    <property type="project" value="UniProtKB-KW"/>
</dbReference>
<evidence type="ECO:0000313" key="6">
    <source>
        <dbReference type="Proteomes" id="UP000636960"/>
    </source>
</evidence>
<dbReference type="InterPro" id="IPR029063">
    <property type="entry name" value="SAM-dependent_MTases_sf"/>
</dbReference>
<keyword evidence="5" id="KW-0808">Transferase</keyword>
<dbReference type="SUPFAM" id="SSF53335">
    <property type="entry name" value="S-adenosyl-L-methionine-dependent methyltransferases"/>
    <property type="match status" value="1"/>
</dbReference>
<gene>
    <name evidence="5" type="ORF">Ari01nite_26660</name>
</gene>
<reference evidence="5" key="1">
    <citation type="submission" date="2021-01" db="EMBL/GenBank/DDBJ databases">
        <title>Whole genome shotgun sequence of Actinoplanes rishiriensis NBRC 108556.</title>
        <authorList>
            <person name="Komaki H."/>
            <person name="Tamura T."/>
        </authorList>
    </citation>
    <scope>NUCLEOTIDE SEQUENCE</scope>
    <source>
        <strain evidence="5">NBRC 108556</strain>
    </source>
</reference>
<dbReference type="GO" id="GO:0006412">
    <property type="term" value="P:translation"/>
    <property type="evidence" value="ECO:0007669"/>
    <property type="project" value="InterPro"/>
</dbReference>
<dbReference type="Proteomes" id="UP000636960">
    <property type="component" value="Unassembled WGS sequence"/>
</dbReference>
<dbReference type="Pfam" id="PF09243">
    <property type="entry name" value="Rsm22"/>
    <property type="match status" value="1"/>
</dbReference>
<dbReference type="GO" id="GO:0003735">
    <property type="term" value="F:structural constituent of ribosome"/>
    <property type="evidence" value="ECO:0007669"/>
    <property type="project" value="TreeGrafter"/>
</dbReference>
<evidence type="ECO:0000256" key="2">
    <source>
        <dbReference type="ARBA" id="ARBA00022946"/>
    </source>
</evidence>
<dbReference type="InterPro" id="IPR015324">
    <property type="entry name" value="Ribosomal_Rsm22-like"/>
</dbReference>
<dbReference type="InterPro" id="IPR052571">
    <property type="entry name" value="Mt_RNA_Methyltransferase"/>
</dbReference>
<evidence type="ECO:0000256" key="1">
    <source>
        <dbReference type="ARBA" id="ARBA00022723"/>
    </source>
</evidence>
<dbReference type="PANTHER" id="PTHR13184">
    <property type="entry name" value="37S RIBOSOMAL PROTEIN S22"/>
    <property type="match status" value="1"/>
</dbReference>
<keyword evidence="6" id="KW-1185">Reference proteome</keyword>
<keyword evidence="2" id="KW-0809">Transit peptide</keyword>
<evidence type="ECO:0000256" key="4">
    <source>
        <dbReference type="ARBA" id="ARBA00023014"/>
    </source>
</evidence>
<dbReference type="GO" id="GO:0032259">
    <property type="term" value="P:methylation"/>
    <property type="evidence" value="ECO:0007669"/>
    <property type="project" value="UniProtKB-KW"/>
</dbReference>
<dbReference type="AlphaFoldDB" id="A0A919K233"/>
<dbReference type="GO" id="GO:0008168">
    <property type="term" value="F:methyltransferase activity"/>
    <property type="evidence" value="ECO:0007669"/>
    <property type="project" value="UniProtKB-KW"/>
</dbReference>
<dbReference type="EMBL" id="BOMV01000026">
    <property type="protein sequence ID" value="GIE95201.1"/>
    <property type="molecule type" value="Genomic_DNA"/>
</dbReference>
<keyword evidence="5" id="KW-0489">Methyltransferase</keyword>
<sequence length="330" mass="35177">MVELPAELRAGLVTAVEGVPGQRLAQSVGRLIEAYRSGRPPTAPIMASGLDVAAYAAYRMPATFAAVRSALGQVVESFPGFDPRTHLDVGGGTGAATWAAAETYPGLTGVTVLDQVAGALDVGRKLAGLAPWPALRAAAWQHWSADTEDDLPAADLVTVSYVLGELAPEARDRLLERAARAARLLVVVEPGTPAGHERVLEARSALIKYDFTVVAPCPHQHDCPLAGTRDWCHFAARVNRSAIHRRLKQGELGHEDEKFSFVAAATEATGDRPGGRVLRHPAFRKGMVTLQLCRPEEVAPRIVSKREGPLYRAARDAAWGDAWPPAGTSA</sequence>
<dbReference type="RefSeq" id="WP_203781504.1">
    <property type="nucleotide sequence ID" value="NZ_BOMV01000026.1"/>
</dbReference>
<protein>
    <submittedName>
        <fullName evidence="5">rRNA methyltransferase</fullName>
    </submittedName>
</protein>
<name>A0A919K233_9ACTN</name>